<dbReference type="Gene3D" id="3.40.50.720">
    <property type="entry name" value="NAD(P)-binding Rossmann-like Domain"/>
    <property type="match status" value="1"/>
</dbReference>
<dbReference type="EMBL" id="RCNT01000005">
    <property type="protein sequence ID" value="RMA42187.1"/>
    <property type="molecule type" value="Genomic_DNA"/>
</dbReference>
<feature type="domain" description="GFO/IDH/MocA-like oxidoreductase" evidence="2">
    <location>
        <begin position="131"/>
        <end position="253"/>
    </location>
</feature>
<evidence type="ECO:0000313" key="4">
    <source>
        <dbReference type="Proteomes" id="UP000281343"/>
    </source>
</evidence>
<dbReference type="InterPro" id="IPR036291">
    <property type="entry name" value="NAD(P)-bd_dom_sf"/>
</dbReference>
<dbReference type="Pfam" id="PF22725">
    <property type="entry name" value="GFO_IDH_MocA_C3"/>
    <property type="match status" value="1"/>
</dbReference>
<sequence length="342" mass="35845">MIGAGMVAATHLRAIRDARPALNLAGICARRPGSVAAFADKAEAELGNRPAIYADSEAVAGDPDIDIALIVTPPDARLELITPLARAGKAILLEKPVARNASEALAIVTLCEELNVPLGVVFQHRVRAASQHAAALVSTGDLGALGLVEITVPWWREQAYYDEPGRGTYARDGGGVLISQAIHTIDLALSLTGPVTEVQAMTATTRFHDMEAEDFATAGLSFENGAVGSLVASTASFPGGAETITLHFERASLHLGEGVLTVHWRDGHRETHGAAAGTGGGADPMAFTHEWHKDILEDFAAALRDGRAPMITGRQALESHRLIDAIAFSACEGRAVSCGEIS</sequence>
<dbReference type="PANTHER" id="PTHR43249">
    <property type="entry name" value="UDP-N-ACETYL-2-AMINO-2-DEOXY-D-GLUCURONATE OXIDASE"/>
    <property type="match status" value="1"/>
</dbReference>
<comment type="caution">
    <text evidence="3">The sequence shown here is derived from an EMBL/GenBank/DDBJ whole genome shotgun (WGS) entry which is preliminary data.</text>
</comment>
<dbReference type="SUPFAM" id="SSF55347">
    <property type="entry name" value="Glyceraldehyde-3-phosphate dehydrogenase-like, C-terminal domain"/>
    <property type="match status" value="1"/>
</dbReference>
<dbReference type="GO" id="GO:0000166">
    <property type="term" value="F:nucleotide binding"/>
    <property type="evidence" value="ECO:0007669"/>
    <property type="project" value="InterPro"/>
</dbReference>
<dbReference type="AlphaFoldDB" id="A0A3L9Y564"/>
<protein>
    <submittedName>
        <fullName evidence="3">Gfo/Idh/MocA family oxidoreductase</fullName>
    </submittedName>
</protein>
<accession>A0A3L9Y564</accession>
<evidence type="ECO:0000259" key="1">
    <source>
        <dbReference type="Pfam" id="PF01408"/>
    </source>
</evidence>
<dbReference type="Pfam" id="PF01408">
    <property type="entry name" value="GFO_IDH_MocA"/>
    <property type="match status" value="1"/>
</dbReference>
<dbReference type="Gene3D" id="3.30.360.10">
    <property type="entry name" value="Dihydrodipicolinate Reductase, domain 2"/>
    <property type="match status" value="1"/>
</dbReference>
<dbReference type="InterPro" id="IPR052515">
    <property type="entry name" value="Gfo/Idh/MocA_Oxidoreductase"/>
</dbReference>
<keyword evidence="4" id="KW-1185">Reference proteome</keyword>
<dbReference type="InterPro" id="IPR000683">
    <property type="entry name" value="Gfo/Idh/MocA-like_OxRdtase_N"/>
</dbReference>
<dbReference type="Proteomes" id="UP000281343">
    <property type="component" value="Unassembled WGS sequence"/>
</dbReference>
<reference evidence="3 4" key="1">
    <citation type="submission" date="2018-10" db="EMBL/GenBank/DDBJ databases">
        <authorList>
            <person name="Jung H.S."/>
            <person name="Jeon C.O."/>
        </authorList>
    </citation>
    <scope>NUCLEOTIDE SEQUENCE [LARGE SCALE GENOMIC DNA]</scope>
    <source>
        <strain evidence="3 4">MA-7-27</strain>
    </source>
</reference>
<proteinExistence type="predicted"/>
<organism evidence="3 4">
    <name type="scientific">Rhodophyticola porphyridii</name>
    <dbReference type="NCBI Taxonomy" id="1852017"/>
    <lineage>
        <taxon>Bacteria</taxon>
        <taxon>Pseudomonadati</taxon>
        <taxon>Pseudomonadota</taxon>
        <taxon>Alphaproteobacteria</taxon>
        <taxon>Rhodobacterales</taxon>
        <taxon>Roseobacteraceae</taxon>
        <taxon>Rhodophyticola</taxon>
    </lineage>
</organism>
<evidence type="ECO:0000313" key="3">
    <source>
        <dbReference type="EMBL" id="RMA42187.1"/>
    </source>
</evidence>
<dbReference type="PANTHER" id="PTHR43249:SF1">
    <property type="entry name" value="D-GLUCOSIDE 3-DEHYDROGENASE"/>
    <property type="match status" value="1"/>
</dbReference>
<feature type="domain" description="Gfo/Idh/MocA-like oxidoreductase N-terminal" evidence="1">
    <location>
        <begin position="1"/>
        <end position="120"/>
    </location>
</feature>
<evidence type="ECO:0000259" key="2">
    <source>
        <dbReference type="Pfam" id="PF22725"/>
    </source>
</evidence>
<name>A0A3L9Y564_9RHOB</name>
<dbReference type="SUPFAM" id="SSF51735">
    <property type="entry name" value="NAD(P)-binding Rossmann-fold domains"/>
    <property type="match status" value="1"/>
</dbReference>
<dbReference type="InterPro" id="IPR055170">
    <property type="entry name" value="GFO_IDH_MocA-like_dom"/>
</dbReference>
<gene>
    <name evidence="3" type="ORF">D9R08_10775</name>
</gene>
<dbReference type="OrthoDB" id="9815825at2"/>